<feature type="domain" description="RNA polymerase sigma factor 70 region 4 type 2" evidence="6">
    <location>
        <begin position="112"/>
        <end position="163"/>
    </location>
</feature>
<reference evidence="7 8" key="1">
    <citation type="submission" date="2018-09" db="EMBL/GenBank/DDBJ databases">
        <title>Alcanivorax profundi sp. nov., isolated from 1000 m-depth seawater of the Mariana Trench.</title>
        <authorList>
            <person name="Liu J."/>
        </authorList>
    </citation>
    <scope>NUCLEOTIDE SEQUENCE [LARGE SCALE GENOMIC DNA]</scope>
    <source>
        <strain evidence="7 8">MTEO17</strain>
    </source>
</reference>
<evidence type="ECO:0000256" key="3">
    <source>
        <dbReference type="ARBA" id="ARBA00023082"/>
    </source>
</evidence>
<proteinExistence type="inferred from homology"/>
<evidence type="ECO:0000313" key="7">
    <source>
        <dbReference type="EMBL" id="RJG19382.1"/>
    </source>
</evidence>
<keyword evidence="4" id="KW-0804">Transcription</keyword>
<feature type="domain" description="RNA polymerase sigma-70 region 2" evidence="5">
    <location>
        <begin position="14"/>
        <end position="80"/>
    </location>
</feature>
<dbReference type="InterPro" id="IPR007627">
    <property type="entry name" value="RNA_pol_sigma70_r2"/>
</dbReference>
<comment type="caution">
    <text evidence="7">The sequence shown here is derived from an EMBL/GenBank/DDBJ whole genome shotgun (WGS) entry which is preliminary data.</text>
</comment>
<dbReference type="GO" id="GO:0006352">
    <property type="term" value="P:DNA-templated transcription initiation"/>
    <property type="evidence" value="ECO:0007669"/>
    <property type="project" value="InterPro"/>
</dbReference>
<evidence type="ECO:0000259" key="5">
    <source>
        <dbReference type="Pfam" id="PF04542"/>
    </source>
</evidence>
<accession>A0A418Y1G9</accession>
<dbReference type="SUPFAM" id="SSF88659">
    <property type="entry name" value="Sigma3 and sigma4 domains of RNA polymerase sigma factors"/>
    <property type="match status" value="1"/>
</dbReference>
<dbReference type="InterPro" id="IPR014284">
    <property type="entry name" value="RNA_pol_sigma-70_dom"/>
</dbReference>
<dbReference type="SUPFAM" id="SSF88946">
    <property type="entry name" value="Sigma2 domain of RNA polymerase sigma factors"/>
    <property type="match status" value="1"/>
</dbReference>
<evidence type="ECO:0000256" key="2">
    <source>
        <dbReference type="ARBA" id="ARBA00023015"/>
    </source>
</evidence>
<dbReference type="OrthoDB" id="9797134at2"/>
<keyword evidence="2" id="KW-0805">Transcription regulation</keyword>
<dbReference type="Pfam" id="PF08281">
    <property type="entry name" value="Sigma70_r4_2"/>
    <property type="match status" value="1"/>
</dbReference>
<keyword evidence="3" id="KW-0731">Sigma factor</keyword>
<organism evidence="7 8">
    <name type="scientific">Alcanivorax profundi</name>
    <dbReference type="NCBI Taxonomy" id="2338368"/>
    <lineage>
        <taxon>Bacteria</taxon>
        <taxon>Pseudomonadati</taxon>
        <taxon>Pseudomonadota</taxon>
        <taxon>Gammaproteobacteria</taxon>
        <taxon>Oceanospirillales</taxon>
        <taxon>Alcanivoracaceae</taxon>
        <taxon>Alcanivorax</taxon>
    </lineage>
</organism>
<protein>
    <submittedName>
        <fullName evidence="7">Sigma-70 family RNA polymerase sigma factor</fullName>
    </submittedName>
</protein>
<dbReference type="InterPro" id="IPR013249">
    <property type="entry name" value="RNA_pol_sigma70_r4_t2"/>
</dbReference>
<dbReference type="InterPro" id="IPR039425">
    <property type="entry name" value="RNA_pol_sigma-70-like"/>
</dbReference>
<dbReference type="PANTHER" id="PTHR43133">
    <property type="entry name" value="RNA POLYMERASE ECF-TYPE SIGMA FACTO"/>
    <property type="match status" value="1"/>
</dbReference>
<comment type="similarity">
    <text evidence="1">Belongs to the sigma-70 factor family. ECF subfamily.</text>
</comment>
<dbReference type="GO" id="GO:0003677">
    <property type="term" value="F:DNA binding"/>
    <property type="evidence" value="ECO:0007669"/>
    <property type="project" value="InterPro"/>
</dbReference>
<dbReference type="RefSeq" id="WP_022983894.1">
    <property type="nucleotide sequence ID" value="NZ_CAXGPP010000066.1"/>
</dbReference>
<dbReference type="PANTHER" id="PTHR43133:SF63">
    <property type="entry name" value="RNA POLYMERASE SIGMA FACTOR FECI-RELATED"/>
    <property type="match status" value="1"/>
</dbReference>
<dbReference type="Pfam" id="PF04542">
    <property type="entry name" value="Sigma70_r2"/>
    <property type="match status" value="1"/>
</dbReference>
<dbReference type="Proteomes" id="UP000283734">
    <property type="component" value="Unassembled WGS sequence"/>
</dbReference>
<evidence type="ECO:0000259" key="6">
    <source>
        <dbReference type="Pfam" id="PF08281"/>
    </source>
</evidence>
<evidence type="ECO:0000256" key="1">
    <source>
        <dbReference type="ARBA" id="ARBA00010641"/>
    </source>
</evidence>
<dbReference type="NCBIfam" id="TIGR02937">
    <property type="entry name" value="sigma70-ECF"/>
    <property type="match status" value="1"/>
</dbReference>
<name>A0A418Y1G9_9GAMM</name>
<dbReference type="AlphaFoldDB" id="A0A418Y1G9"/>
<keyword evidence="8" id="KW-1185">Reference proteome</keyword>
<dbReference type="InterPro" id="IPR013324">
    <property type="entry name" value="RNA_pol_sigma_r3/r4-like"/>
</dbReference>
<sequence>MPGMTPQSLSVETLYSEHHGWLQNWLSRRLGCPSLAADLAQDTFVRLLSHPRQLNNLGTPRSYLRTVAGRLCVDFWRRQSVEQAWLEVLASRPEPLAISPEEHAIIVETFCEIDEMLQRLPKKVAAAFILSQIEGLSYKKIAVKLNVSERTIKNYMAKAMLECMLIEARYHHSVT</sequence>
<gene>
    <name evidence="7" type="ORF">D4A39_00505</name>
</gene>
<dbReference type="Gene3D" id="1.10.10.10">
    <property type="entry name" value="Winged helix-like DNA-binding domain superfamily/Winged helix DNA-binding domain"/>
    <property type="match status" value="1"/>
</dbReference>
<dbReference type="GO" id="GO:0016987">
    <property type="term" value="F:sigma factor activity"/>
    <property type="evidence" value="ECO:0007669"/>
    <property type="project" value="UniProtKB-KW"/>
</dbReference>
<evidence type="ECO:0000313" key="8">
    <source>
        <dbReference type="Proteomes" id="UP000283734"/>
    </source>
</evidence>
<dbReference type="InterPro" id="IPR036388">
    <property type="entry name" value="WH-like_DNA-bd_sf"/>
</dbReference>
<evidence type="ECO:0000256" key="4">
    <source>
        <dbReference type="ARBA" id="ARBA00023163"/>
    </source>
</evidence>
<dbReference type="EMBL" id="QYYA01000001">
    <property type="protein sequence ID" value="RJG19382.1"/>
    <property type="molecule type" value="Genomic_DNA"/>
</dbReference>
<dbReference type="InterPro" id="IPR013325">
    <property type="entry name" value="RNA_pol_sigma_r2"/>
</dbReference>
<dbReference type="Gene3D" id="1.10.1740.10">
    <property type="match status" value="1"/>
</dbReference>